<comment type="caution">
    <text evidence="2">The sequence shown here is derived from an EMBL/GenBank/DDBJ whole genome shotgun (WGS) entry which is preliminary data.</text>
</comment>
<dbReference type="Proteomes" id="UP000196560">
    <property type="component" value="Unassembled WGS sequence"/>
</dbReference>
<sequence>MDPRIIVLMVMGVALLAWVVFCGVMAVRRLRSSASRSGLVAQATCGTCGARFDVDAAELARTFVSKSRSVTKTRRRGAALVDEPRYLRFSKKVWCPHCGAQRWANIENVNELNERLRPELMRVGIRCLLVMAVGGFIILGAASVAMGFADRAAEARVEEARQQQRDALMEHYDSLRDAD</sequence>
<protein>
    <submittedName>
        <fullName evidence="2">Uncharacterized protein</fullName>
    </submittedName>
</protein>
<name>A0A1Y3U3G7_9ACTN</name>
<keyword evidence="1" id="KW-1133">Transmembrane helix</keyword>
<gene>
    <name evidence="2" type="ORF">B5G21_09010</name>
</gene>
<feature type="transmembrane region" description="Helical" evidence="1">
    <location>
        <begin position="123"/>
        <end position="149"/>
    </location>
</feature>
<keyword evidence="3" id="KW-1185">Reference proteome</keyword>
<dbReference type="RefSeq" id="WP_087186902.1">
    <property type="nucleotide sequence ID" value="NZ_NFHO01000011.1"/>
</dbReference>
<keyword evidence="1" id="KW-0812">Transmembrane</keyword>
<evidence type="ECO:0000313" key="3">
    <source>
        <dbReference type="Proteomes" id="UP000196560"/>
    </source>
</evidence>
<evidence type="ECO:0000313" key="2">
    <source>
        <dbReference type="EMBL" id="OUN41768.1"/>
    </source>
</evidence>
<dbReference type="STRING" id="1118060.GCA_000311845_00206"/>
<dbReference type="EMBL" id="NFHO01000011">
    <property type="protein sequence ID" value="OUN41768.1"/>
    <property type="molecule type" value="Genomic_DNA"/>
</dbReference>
<evidence type="ECO:0000256" key="1">
    <source>
        <dbReference type="SAM" id="Phobius"/>
    </source>
</evidence>
<reference evidence="3" key="1">
    <citation type="submission" date="2017-04" db="EMBL/GenBank/DDBJ databases">
        <title>Function of individual gut microbiota members based on whole genome sequencing of pure cultures obtained from chicken caecum.</title>
        <authorList>
            <person name="Medvecky M."/>
            <person name="Cejkova D."/>
            <person name="Polansky O."/>
            <person name="Karasova D."/>
            <person name="Kubasova T."/>
            <person name="Cizek A."/>
            <person name="Rychlik I."/>
        </authorList>
    </citation>
    <scope>NUCLEOTIDE SEQUENCE [LARGE SCALE GENOMIC DNA]</scope>
    <source>
        <strain evidence="3">An70</strain>
    </source>
</reference>
<feature type="transmembrane region" description="Helical" evidence="1">
    <location>
        <begin position="6"/>
        <end position="27"/>
    </location>
</feature>
<accession>A0A1Y3U3G7</accession>
<proteinExistence type="predicted"/>
<keyword evidence="1" id="KW-0472">Membrane</keyword>
<organism evidence="2 3">
    <name type="scientific">Enorma massiliensis</name>
    <dbReference type="NCBI Taxonomy" id="1472761"/>
    <lineage>
        <taxon>Bacteria</taxon>
        <taxon>Bacillati</taxon>
        <taxon>Actinomycetota</taxon>
        <taxon>Coriobacteriia</taxon>
        <taxon>Coriobacteriales</taxon>
        <taxon>Coriobacteriaceae</taxon>
        <taxon>Enorma</taxon>
    </lineage>
</organism>
<dbReference type="eggNOG" id="ENOG5031V0N">
    <property type="taxonomic scope" value="Bacteria"/>
</dbReference>
<dbReference type="AlphaFoldDB" id="A0A1Y3U3G7"/>